<feature type="transmembrane region" description="Helical" evidence="2">
    <location>
        <begin position="170"/>
        <end position="187"/>
    </location>
</feature>
<gene>
    <name evidence="3" type="ORF">BC936DRAFT_141908</name>
</gene>
<keyword evidence="2" id="KW-0812">Transmembrane</keyword>
<comment type="caution">
    <text evidence="3">The sequence shown here is derived from an EMBL/GenBank/DDBJ whole genome shotgun (WGS) entry which is preliminary data.</text>
</comment>
<keyword evidence="4" id="KW-1185">Reference proteome</keyword>
<dbReference type="Pfam" id="PF14494">
    <property type="entry name" value="DUF4436"/>
    <property type="match status" value="1"/>
</dbReference>
<dbReference type="AlphaFoldDB" id="A0A433DFS2"/>
<keyword evidence="2" id="KW-1133">Transmembrane helix</keyword>
<feature type="transmembrane region" description="Helical" evidence="2">
    <location>
        <begin position="16"/>
        <end position="38"/>
    </location>
</feature>
<dbReference type="Proteomes" id="UP000268093">
    <property type="component" value="Unassembled WGS sequence"/>
</dbReference>
<protein>
    <submittedName>
        <fullName evidence="3">Uncharacterized protein</fullName>
    </submittedName>
</protein>
<evidence type="ECO:0000256" key="1">
    <source>
        <dbReference type="SAM" id="MobiDB-lite"/>
    </source>
</evidence>
<dbReference type="EMBL" id="RBNI01002087">
    <property type="protein sequence ID" value="RUP49659.1"/>
    <property type="molecule type" value="Genomic_DNA"/>
</dbReference>
<evidence type="ECO:0000313" key="3">
    <source>
        <dbReference type="EMBL" id="RUP49659.1"/>
    </source>
</evidence>
<feature type="transmembrane region" description="Helical" evidence="2">
    <location>
        <begin position="207"/>
        <end position="226"/>
    </location>
</feature>
<sequence length="269" mass="30240">MPTLLQRTKLCFFSKYFHIAFFTLIVFTAFILLSLDLWRDEASYSTNKLISETNSDLDFYINIQKLSFEDSTFQVSFTITPYNHFSDDNETLSKPIIVSMGDTPKEFKANSTYSFLRGVSSSTDLYGDQGSYPLDKWIGFATFSVFVNSTTSTAPPKLSFTKNSNVDQELIGYSSLGAAMLFAMLSVRSSQPGVPTVVCWTDVLGFLWFNLILCVCMVCLIVTALITQIRRKDTTETARDEERAEETGATREEEDGVRTEADLTTIGRV</sequence>
<proteinExistence type="predicted"/>
<evidence type="ECO:0000313" key="4">
    <source>
        <dbReference type="Proteomes" id="UP000268093"/>
    </source>
</evidence>
<organism evidence="3 4">
    <name type="scientific">Jimgerdemannia flammicorona</name>
    <dbReference type="NCBI Taxonomy" id="994334"/>
    <lineage>
        <taxon>Eukaryota</taxon>
        <taxon>Fungi</taxon>
        <taxon>Fungi incertae sedis</taxon>
        <taxon>Mucoromycota</taxon>
        <taxon>Mucoromycotina</taxon>
        <taxon>Endogonomycetes</taxon>
        <taxon>Endogonales</taxon>
        <taxon>Endogonaceae</taxon>
        <taxon>Jimgerdemannia</taxon>
    </lineage>
</organism>
<keyword evidence="2" id="KW-0472">Membrane</keyword>
<evidence type="ECO:0000256" key="2">
    <source>
        <dbReference type="SAM" id="Phobius"/>
    </source>
</evidence>
<feature type="compositionally biased region" description="Basic and acidic residues" evidence="1">
    <location>
        <begin position="234"/>
        <end position="261"/>
    </location>
</feature>
<accession>A0A433DFS2</accession>
<reference evidence="3 4" key="1">
    <citation type="journal article" date="2018" name="New Phytol.">
        <title>Phylogenomics of Endogonaceae and evolution of mycorrhizas within Mucoromycota.</title>
        <authorList>
            <person name="Chang Y."/>
            <person name="Desiro A."/>
            <person name="Na H."/>
            <person name="Sandor L."/>
            <person name="Lipzen A."/>
            <person name="Clum A."/>
            <person name="Barry K."/>
            <person name="Grigoriev I.V."/>
            <person name="Martin F.M."/>
            <person name="Stajich J.E."/>
            <person name="Smith M.E."/>
            <person name="Bonito G."/>
            <person name="Spatafora J.W."/>
        </authorList>
    </citation>
    <scope>NUCLEOTIDE SEQUENCE [LARGE SCALE GENOMIC DNA]</scope>
    <source>
        <strain evidence="3 4">GMNB39</strain>
    </source>
</reference>
<dbReference type="InterPro" id="IPR027948">
    <property type="entry name" value="DUF4436"/>
</dbReference>
<feature type="region of interest" description="Disordered" evidence="1">
    <location>
        <begin position="234"/>
        <end position="269"/>
    </location>
</feature>
<dbReference type="OrthoDB" id="2117972at2759"/>
<name>A0A433DFS2_9FUNG</name>